<dbReference type="SUPFAM" id="SSF103263">
    <property type="entry name" value="Chorismate synthase, AroC"/>
    <property type="match status" value="1"/>
</dbReference>
<comment type="caution">
    <text evidence="7">Lacks conserved residue(s) required for the propagation of feature annotation.</text>
</comment>
<keyword evidence="7" id="KW-0288">FMN</keyword>
<reference evidence="8 9" key="1">
    <citation type="submission" date="2021-04" db="EMBL/GenBank/DDBJ databases">
        <authorList>
            <person name="Ivanova A."/>
        </authorList>
    </citation>
    <scope>NUCLEOTIDE SEQUENCE [LARGE SCALE GENOMIC DNA]</scope>
    <source>
        <strain evidence="8 9">G18</strain>
    </source>
</reference>
<feature type="binding site" evidence="7">
    <location>
        <position position="54"/>
    </location>
    <ligand>
        <name>NADP(+)</name>
        <dbReference type="ChEBI" id="CHEBI:58349"/>
    </ligand>
</feature>
<comment type="subunit">
    <text evidence="7">Homotetramer.</text>
</comment>
<dbReference type="GO" id="GO:0004107">
    <property type="term" value="F:chorismate synthase activity"/>
    <property type="evidence" value="ECO:0007669"/>
    <property type="project" value="UniProtKB-EC"/>
</dbReference>
<evidence type="ECO:0000256" key="6">
    <source>
        <dbReference type="ARBA" id="ARBA00023239"/>
    </source>
</evidence>
<dbReference type="PROSITE" id="PS00788">
    <property type="entry name" value="CHORISMATE_SYNTHASE_2"/>
    <property type="match status" value="1"/>
</dbReference>
<comment type="similarity">
    <text evidence="2 7">Belongs to the chorismate synthase family.</text>
</comment>
<evidence type="ECO:0000256" key="2">
    <source>
        <dbReference type="ARBA" id="ARBA00008014"/>
    </source>
</evidence>
<keyword evidence="7" id="KW-0285">Flavoprotein</keyword>
<dbReference type="PANTHER" id="PTHR21085">
    <property type="entry name" value="CHORISMATE SYNTHASE"/>
    <property type="match status" value="1"/>
</dbReference>
<dbReference type="InterPro" id="IPR000453">
    <property type="entry name" value="Chorismate_synth"/>
</dbReference>
<dbReference type="RefSeq" id="WP_210653353.1">
    <property type="nucleotide sequence ID" value="NZ_JAGKQQ010000001.1"/>
</dbReference>
<proteinExistence type="inferred from homology"/>
<feature type="binding site" evidence="7">
    <location>
        <position position="48"/>
    </location>
    <ligand>
        <name>NADP(+)</name>
        <dbReference type="ChEBI" id="CHEBI:58349"/>
    </ligand>
</feature>
<dbReference type="InterPro" id="IPR035904">
    <property type="entry name" value="Chorismate_synth_AroC_sf"/>
</dbReference>
<name>A0ABS5BNG1_9BACT</name>
<dbReference type="NCBIfam" id="TIGR00033">
    <property type="entry name" value="aroC"/>
    <property type="match status" value="1"/>
</dbReference>
<feature type="binding site" evidence="7">
    <location>
        <begin position="324"/>
        <end position="328"/>
    </location>
    <ligand>
        <name>FMN</name>
        <dbReference type="ChEBI" id="CHEBI:58210"/>
    </ligand>
</feature>
<sequence>MAGNTFGKLFRVTTSGVSHGPGYLCIIDGCPAGLELSVDDLLPDLLRRRPGQSKLTTQRDESDTPEIWSGVFGGKTDGTPIGILFRNADQRSGDYGDIKDKYRPGHADYTFDAKYGFRDYRGGGRSSARETVSRVAAGAVAKKILALSGIGVLGYVKQVGDVVADVPDPTTVTLEQIEATPVRCPIPDTAAKMIALIDSVRMDRDSIGGVCELVATGVPPGLGEPVFDKLKADLGKALLSLPAVLGFEYGAGFAVANMRGSANNDVFVPAEAHESPVAPDAADCNTAVWEPHHEARARTESNRHGGMLGGISSGMPIVCRVAVKPTSSIPRSQRTVTRAGEPTEILVKGRHDPCLLPRFVPMGEAMIALVLVDHLLRSRASRLPG</sequence>
<keyword evidence="7" id="KW-0521">NADP</keyword>
<protein>
    <recommendedName>
        <fullName evidence="3 7">Chorismate synthase</fullName>
        <shortName evidence="7">CS</shortName>
        <ecNumber evidence="3 7">4.2.3.5</ecNumber>
    </recommendedName>
    <alternativeName>
        <fullName evidence="7">5-enolpyruvylshikimate-3-phosphate phospholyase</fullName>
    </alternativeName>
</protein>
<keyword evidence="9" id="KW-1185">Reference proteome</keyword>
<dbReference type="EC" id="4.2.3.5" evidence="3 7"/>
<comment type="function">
    <text evidence="7">Catalyzes the anti-1,4-elimination of the C-3 phosphate and the C-6 proR hydrogen from 5-enolpyruvylshikimate-3-phosphate (EPSP) to yield chorismate, which is the branch point compound that serves as the starting substrate for the three terminal pathways of aromatic amino acid biosynthesis. This reaction introduces a second double bond into the aromatic ring system.</text>
</comment>
<dbReference type="EMBL" id="JAGKQQ010000001">
    <property type="protein sequence ID" value="MBP3955263.1"/>
    <property type="molecule type" value="Genomic_DNA"/>
</dbReference>
<keyword evidence="7" id="KW-0274">FAD</keyword>
<feature type="binding site" evidence="7">
    <location>
        <position position="309"/>
    </location>
    <ligand>
        <name>FMN</name>
        <dbReference type="ChEBI" id="CHEBI:58210"/>
    </ligand>
</feature>
<keyword evidence="6 7" id="KW-0456">Lyase</keyword>
<comment type="pathway">
    <text evidence="1 7">Metabolic intermediate biosynthesis; chorismate biosynthesis; chorismate from D-erythrose 4-phosphate and phosphoenolpyruvate: step 7/7.</text>
</comment>
<feature type="binding site" evidence="7">
    <location>
        <begin position="125"/>
        <end position="127"/>
    </location>
    <ligand>
        <name>FMN</name>
        <dbReference type="ChEBI" id="CHEBI:58210"/>
    </ligand>
</feature>
<accession>A0ABS5BNG1</accession>
<feature type="binding site" evidence="7">
    <location>
        <position position="350"/>
    </location>
    <ligand>
        <name>FMN</name>
        <dbReference type="ChEBI" id="CHEBI:58210"/>
    </ligand>
</feature>
<evidence type="ECO:0000313" key="8">
    <source>
        <dbReference type="EMBL" id="MBP3955263.1"/>
    </source>
</evidence>
<dbReference type="PIRSF" id="PIRSF001456">
    <property type="entry name" value="Chorismate_synth"/>
    <property type="match status" value="1"/>
</dbReference>
<gene>
    <name evidence="7 8" type="primary">aroC</name>
    <name evidence="8" type="ORF">J8F10_08215</name>
</gene>
<evidence type="ECO:0000313" key="9">
    <source>
        <dbReference type="Proteomes" id="UP000676565"/>
    </source>
</evidence>
<dbReference type="InterPro" id="IPR020541">
    <property type="entry name" value="Chorismate_synthase_CS"/>
</dbReference>
<evidence type="ECO:0000256" key="3">
    <source>
        <dbReference type="ARBA" id="ARBA00013036"/>
    </source>
</evidence>
<evidence type="ECO:0000256" key="1">
    <source>
        <dbReference type="ARBA" id="ARBA00005044"/>
    </source>
</evidence>
<evidence type="ECO:0000256" key="5">
    <source>
        <dbReference type="ARBA" id="ARBA00023141"/>
    </source>
</evidence>
<evidence type="ECO:0000256" key="7">
    <source>
        <dbReference type="HAMAP-Rule" id="MF_00300"/>
    </source>
</evidence>
<comment type="catalytic activity">
    <reaction evidence="7">
        <text>5-O-(1-carboxyvinyl)-3-phosphoshikimate = chorismate + phosphate</text>
        <dbReference type="Rhea" id="RHEA:21020"/>
        <dbReference type="ChEBI" id="CHEBI:29748"/>
        <dbReference type="ChEBI" id="CHEBI:43474"/>
        <dbReference type="ChEBI" id="CHEBI:57701"/>
        <dbReference type="EC" id="4.2.3.5"/>
    </reaction>
</comment>
<dbReference type="PANTHER" id="PTHR21085:SF0">
    <property type="entry name" value="CHORISMATE SYNTHASE"/>
    <property type="match status" value="1"/>
</dbReference>
<dbReference type="CDD" id="cd07304">
    <property type="entry name" value="Chorismate_synthase"/>
    <property type="match status" value="1"/>
</dbReference>
<comment type="cofactor">
    <cofactor evidence="7">
        <name>FMNH2</name>
        <dbReference type="ChEBI" id="CHEBI:57618"/>
    </cofactor>
    <text evidence="7">Reduced FMN (FMNH(2)).</text>
</comment>
<keyword evidence="4 7" id="KW-0028">Amino-acid biosynthesis</keyword>
<organism evidence="8 9">
    <name type="scientific">Gemmata palustris</name>
    <dbReference type="NCBI Taxonomy" id="2822762"/>
    <lineage>
        <taxon>Bacteria</taxon>
        <taxon>Pseudomonadati</taxon>
        <taxon>Planctomycetota</taxon>
        <taxon>Planctomycetia</taxon>
        <taxon>Gemmatales</taxon>
        <taxon>Gemmataceae</taxon>
        <taxon>Gemmata</taxon>
    </lineage>
</organism>
<dbReference type="Pfam" id="PF01264">
    <property type="entry name" value="Chorismate_synt"/>
    <property type="match status" value="1"/>
</dbReference>
<keyword evidence="5 7" id="KW-0057">Aromatic amino acid biosynthesis</keyword>
<dbReference type="NCBIfam" id="NF003793">
    <property type="entry name" value="PRK05382.1"/>
    <property type="match status" value="1"/>
</dbReference>
<dbReference type="Proteomes" id="UP000676565">
    <property type="component" value="Unassembled WGS sequence"/>
</dbReference>
<dbReference type="HAMAP" id="MF_00300">
    <property type="entry name" value="Chorismate_synth"/>
    <property type="match status" value="1"/>
</dbReference>
<evidence type="ECO:0000256" key="4">
    <source>
        <dbReference type="ARBA" id="ARBA00022605"/>
    </source>
</evidence>
<comment type="caution">
    <text evidence="8">The sequence shown here is derived from an EMBL/GenBank/DDBJ whole genome shotgun (WGS) entry which is preliminary data.</text>
</comment>
<dbReference type="Gene3D" id="3.60.150.10">
    <property type="entry name" value="Chorismate synthase AroC"/>
    <property type="match status" value="1"/>
</dbReference>